<dbReference type="SUPFAM" id="SSF51735">
    <property type="entry name" value="NAD(P)-binding Rossmann-fold domains"/>
    <property type="match status" value="1"/>
</dbReference>
<evidence type="ECO:0000259" key="1">
    <source>
        <dbReference type="Pfam" id="PF01408"/>
    </source>
</evidence>
<evidence type="ECO:0000259" key="2">
    <source>
        <dbReference type="Pfam" id="PF02894"/>
    </source>
</evidence>
<evidence type="ECO:0000313" key="3">
    <source>
        <dbReference type="EMBL" id="MBW8640733.1"/>
    </source>
</evidence>
<dbReference type="Proteomes" id="UP001196509">
    <property type="component" value="Unassembled WGS sequence"/>
</dbReference>
<dbReference type="InterPro" id="IPR051450">
    <property type="entry name" value="Gfo/Idh/MocA_Oxidoreductases"/>
</dbReference>
<dbReference type="GO" id="GO:0000166">
    <property type="term" value="F:nucleotide binding"/>
    <property type="evidence" value="ECO:0007669"/>
    <property type="project" value="InterPro"/>
</dbReference>
<dbReference type="Pfam" id="PF01408">
    <property type="entry name" value="GFO_IDH_MocA"/>
    <property type="match status" value="1"/>
</dbReference>
<evidence type="ECO:0000313" key="4">
    <source>
        <dbReference type="Proteomes" id="UP001196509"/>
    </source>
</evidence>
<protein>
    <submittedName>
        <fullName evidence="3">Gfo/Idh/MocA family oxidoreductase</fullName>
    </submittedName>
</protein>
<dbReference type="RefSeq" id="WP_220231469.1">
    <property type="nucleotide sequence ID" value="NZ_JAICBX010000008.1"/>
</dbReference>
<comment type="caution">
    <text evidence="3">The sequence shown here is derived from an EMBL/GenBank/DDBJ whole genome shotgun (WGS) entry which is preliminary data.</text>
</comment>
<dbReference type="InterPro" id="IPR036291">
    <property type="entry name" value="NAD(P)-bd_dom_sf"/>
</dbReference>
<proteinExistence type="predicted"/>
<dbReference type="SUPFAM" id="SSF55347">
    <property type="entry name" value="Glyceraldehyde-3-phosphate dehydrogenase-like, C-terminal domain"/>
    <property type="match status" value="1"/>
</dbReference>
<gene>
    <name evidence="3" type="ORF">K1W69_26315</name>
</gene>
<feature type="domain" description="Gfo/Idh/MocA-like oxidoreductase N-terminal" evidence="1">
    <location>
        <begin position="5"/>
        <end position="123"/>
    </location>
</feature>
<name>A0AAE3D4E3_9HYPH</name>
<dbReference type="Gene3D" id="3.40.50.720">
    <property type="entry name" value="NAD(P)-binding Rossmann-like Domain"/>
    <property type="match status" value="1"/>
</dbReference>
<keyword evidence="4" id="KW-1185">Reference proteome</keyword>
<dbReference type="PANTHER" id="PTHR43377">
    <property type="entry name" value="BILIVERDIN REDUCTASE A"/>
    <property type="match status" value="1"/>
</dbReference>
<accession>A0AAE3D4E3</accession>
<sequence length="361" mass="39915">MPDKVKVLVVGLGNMGASHASAYHRMDGFEIVGLMSRTIKSKPIPDELMGYPLFEDYDEALAATKPDAVSINTWPNTHAEYAIKAMDAGAHVFMEKPLATNIEDAEKVVAKARETNRKLVLGYILRVHPSWVTFIEKGQQLGKPLVMRLNLNQQSSGPAWSWHKNLIDSLIPIVDCGVHYVDVMCQLTGAKPVRVHGIGAKLWDDAAKQNYGHLHVTFDDGSVGWYEAGWGPMMSEIAYFVKDVVGPKGAVSIVAGQNQNDKETDELSDSADIDQHTKTDAIKIHYADVDGDKNFAKKDEILNMEDEPGHQDLCDREQEFFLKAINEDLDLTESMDAAVNSLRIVLAAEESIEKGKVIELA</sequence>
<dbReference type="EMBL" id="JAICBX010000008">
    <property type="protein sequence ID" value="MBW8640733.1"/>
    <property type="molecule type" value="Genomic_DNA"/>
</dbReference>
<reference evidence="3" key="1">
    <citation type="submission" date="2021-08" db="EMBL/GenBank/DDBJ databases">
        <title>Hoeflea bacterium WL0058 sp. nov., isolated from the sediment.</title>
        <authorList>
            <person name="Wang L."/>
            <person name="Zhang D."/>
        </authorList>
    </citation>
    <scope>NUCLEOTIDE SEQUENCE</scope>
    <source>
        <strain evidence="3">WL0058</strain>
    </source>
</reference>
<dbReference type="Pfam" id="PF02894">
    <property type="entry name" value="GFO_IDH_MocA_C"/>
    <property type="match status" value="1"/>
</dbReference>
<dbReference type="AlphaFoldDB" id="A0AAE3D4E3"/>
<dbReference type="InterPro" id="IPR000683">
    <property type="entry name" value="Gfo/Idh/MocA-like_OxRdtase_N"/>
</dbReference>
<organism evidence="3 4">
    <name type="scientific">Flavimaribacter sediminis</name>
    <dbReference type="NCBI Taxonomy" id="2865987"/>
    <lineage>
        <taxon>Bacteria</taxon>
        <taxon>Pseudomonadati</taxon>
        <taxon>Pseudomonadota</taxon>
        <taxon>Alphaproteobacteria</taxon>
        <taxon>Hyphomicrobiales</taxon>
        <taxon>Rhizobiaceae</taxon>
        <taxon>Flavimaribacter</taxon>
    </lineage>
</organism>
<dbReference type="InterPro" id="IPR004104">
    <property type="entry name" value="Gfo/Idh/MocA-like_OxRdtase_C"/>
</dbReference>
<feature type="domain" description="Gfo/Idh/MocA-like oxidoreductase C-terminal" evidence="2">
    <location>
        <begin position="139"/>
        <end position="360"/>
    </location>
</feature>
<dbReference type="Gene3D" id="3.30.360.10">
    <property type="entry name" value="Dihydrodipicolinate Reductase, domain 2"/>
    <property type="match status" value="1"/>
</dbReference>
<dbReference type="PANTHER" id="PTHR43377:SF1">
    <property type="entry name" value="BILIVERDIN REDUCTASE A"/>
    <property type="match status" value="1"/>
</dbReference>